<dbReference type="AlphaFoldDB" id="A0A238ZI14"/>
<feature type="transmembrane region" description="Helical" evidence="1">
    <location>
        <begin position="204"/>
        <end position="225"/>
    </location>
</feature>
<evidence type="ECO:0000313" key="3">
    <source>
        <dbReference type="Proteomes" id="UP000198379"/>
    </source>
</evidence>
<keyword evidence="3" id="KW-1185">Reference proteome</keyword>
<feature type="transmembrane region" description="Helical" evidence="1">
    <location>
        <begin position="119"/>
        <end position="141"/>
    </location>
</feature>
<dbReference type="EMBL" id="FZNY01000003">
    <property type="protein sequence ID" value="SNR82658.1"/>
    <property type="molecule type" value="Genomic_DNA"/>
</dbReference>
<organism evidence="2 3">
    <name type="scientific">Dokdonia pacifica</name>
    <dbReference type="NCBI Taxonomy" id="1627892"/>
    <lineage>
        <taxon>Bacteria</taxon>
        <taxon>Pseudomonadati</taxon>
        <taxon>Bacteroidota</taxon>
        <taxon>Flavobacteriia</taxon>
        <taxon>Flavobacteriales</taxon>
        <taxon>Flavobacteriaceae</taxon>
        <taxon>Dokdonia</taxon>
    </lineage>
</organism>
<proteinExistence type="predicted"/>
<evidence type="ECO:0000256" key="1">
    <source>
        <dbReference type="SAM" id="Phobius"/>
    </source>
</evidence>
<feature type="transmembrane region" description="Helical" evidence="1">
    <location>
        <begin position="62"/>
        <end position="79"/>
    </location>
</feature>
<protein>
    <recommendedName>
        <fullName evidence="4">YhhN-like protein</fullName>
    </recommendedName>
</protein>
<keyword evidence="1" id="KW-0812">Transmembrane</keyword>
<feature type="transmembrane region" description="Helical" evidence="1">
    <location>
        <begin position="38"/>
        <end position="55"/>
    </location>
</feature>
<keyword evidence="1" id="KW-0472">Membrane</keyword>
<gene>
    <name evidence="2" type="ORF">SAMN06265376_103225</name>
</gene>
<dbReference type="OrthoDB" id="1434557at2"/>
<feature type="transmembrane region" description="Helical" evidence="1">
    <location>
        <begin position="12"/>
        <end position="32"/>
    </location>
</feature>
<sequence>MKIKKEVHIRSKIYRTLTIIVSVLLGLATIFYDIEYTFVFFPMYALFLFLYHYTATQVFSKVLLVYLITTMLSEMIFLYDFDKYINIASALHITSQLCFLWLLKPILKVDIKKFSTHNLTELIIGTLGISYVVGYLLYLIFPLIPDLTLFVPSVISFLIIVILCIRYPFFNRHPDNILLWGVGGGMIAEMMCAFIFQYVSDLRIFTVMAHVFGAFLKIVFVIYLVRLRKKEGIDESYL</sequence>
<evidence type="ECO:0000313" key="2">
    <source>
        <dbReference type="EMBL" id="SNR82658.1"/>
    </source>
</evidence>
<reference evidence="2 3" key="1">
    <citation type="submission" date="2017-06" db="EMBL/GenBank/DDBJ databases">
        <authorList>
            <person name="Kim H.J."/>
            <person name="Triplett B.A."/>
        </authorList>
    </citation>
    <scope>NUCLEOTIDE SEQUENCE [LARGE SCALE GENOMIC DNA]</scope>
    <source>
        <strain evidence="2 3">DSM 25597</strain>
    </source>
</reference>
<keyword evidence="1" id="KW-1133">Transmembrane helix</keyword>
<feature type="transmembrane region" description="Helical" evidence="1">
    <location>
        <begin position="147"/>
        <end position="165"/>
    </location>
</feature>
<evidence type="ECO:0008006" key="4">
    <source>
        <dbReference type="Google" id="ProtNLM"/>
    </source>
</evidence>
<accession>A0A238ZI14</accession>
<dbReference type="RefSeq" id="WP_089371550.1">
    <property type="nucleotide sequence ID" value="NZ_BMEP01000001.1"/>
</dbReference>
<name>A0A238ZI14_9FLAO</name>
<feature type="transmembrane region" description="Helical" evidence="1">
    <location>
        <begin position="177"/>
        <end position="198"/>
    </location>
</feature>
<dbReference type="Proteomes" id="UP000198379">
    <property type="component" value="Unassembled WGS sequence"/>
</dbReference>
<feature type="transmembrane region" description="Helical" evidence="1">
    <location>
        <begin position="85"/>
        <end position="107"/>
    </location>
</feature>